<dbReference type="EMBL" id="DRHY01000220">
    <property type="protein sequence ID" value="HEC74713.1"/>
    <property type="molecule type" value="Genomic_DNA"/>
</dbReference>
<evidence type="ECO:0000256" key="1">
    <source>
        <dbReference type="SAM" id="SignalP"/>
    </source>
</evidence>
<comment type="caution">
    <text evidence="2">The sequence shown here is derived from an EMBL/GenBank/DDBJ whole genome shotgun (WGS) entry which is preliminary data.</text>
</comment>
<accession>A0A7C2AC31</accession>
<proteinExistence type="predicted"/>
<gene>
    <name evidence="2" type="ORF">ENI26_10145</name>
</gene>
<dbReference type="AlphaFoldDB" id="A0A7C2AC31"/>
<feature type="non-terminal residue" evidence="2">
    <location>
        <position position="30"/>
    </location>
</feature>
<organism evidence="2">
    <name type="scientific">Methylophaga aminisulfidivorans</name>
    <dbReference type="NCBI Taxonomy" id="230105"/>
    <lineage>
        <taxon>Bacteria</taxon>
        <taxon>Pseudomonadati</taxon>
        <taxon>Pseudomonadota</taxon>
        <taxon>Gammaproteobacteria</taxon>
        <taxon>Thiotrichales</taxon>
        <taxon>Piscirickettsiaceae</taxon>
        <taxon>Methylophaga</taxon>
    </lineage>
</organism>
<feature type="chain" id="PRO_5028019594" evidence="1">
    <location>
        <begin position="20"/>
        <end position="30"/>
    </location>
</feature>
<evidence type="ECO:0000313" key="2">
    <source>
        <dbReference type="EMBL" id="HEC74713.1"/>
    </source>
</evidence>
<feature type="signal peptide" evidence="1">
    <location>
        <begin position="1"/>
        <end position="19"/>
    </location>
</feature>
<sequence>MKLKYAFLVSILLSSASFAADDITVDMTNL</sequence>
<protein>
    <submittedName>
        <fullName evidence="2">Superoxide dismutase</fullName>
    </submittedName>
</protein>
<reference evidence="2" key="1">
    <citation type="journal article" date="2020" name="mSystems">
        <title>Genome- and Community-Level Interaction Insights into Carbon Utilization and Element Cycling Functions of Hydrothermarchaeota in Hydrothermal Sediment.</title>
        <authorList>
            <person name="Zhou Z."/>
            <person name="Liu Y."/>
            <person name="Xu W."/>
            <person name="Pan J."/>
            <person name="Luo Z.H."/>
            <person name="Li M."/>
        </authorList>
    </citation>
    <scope>NUCLEOTIDE SEQUENCE [LARGE SCALE GENOMIC DNA]</scope>
    <source>
        <strain evidence="2">HyVt-380</strain>
    </source>
</reference>
<name>A0A7C2AC31_9GAMM</name>
<dbReference type="Proteomes" id="UP000886384">
    <property type="component" value="Unassembled WGS sequence"/>
</dbReference>
<keyword evidence="1" id="KW-0732">Signal</keyword>